<comment type="similarity">
    <text evidence="3 9">Belongs to the FlgH family.</text>
</comment>
<evidence type="ECO:0000313" key="12">
    <source>
        <dbReference type="Proteomes" id="UP001195660"/>
    </source>
</evidence>
<evidence type="ECO:0000256" key="5">
    <source>
        <dbReference type="ARBA" id="ARBA00022729"/>
    </source>
</evidence>
<reference evidence="11 12" key="1">
    <citation type="submission" date="2019-11" db="EMBL/GenBank/DDBJ databases">
        <title>Novel Deefgea species.</title>
        <authorList>
            <person name="Han J.-H."/>
        </authorList>
    </citation>
    <scope>NUCLEOTIDE SEQUENCE [LARGE SCALE GENOMIC DNA]</scope>
    <source>
        <strain evidence="11 12">LMG 24817</strain>
    </source>
</reference>
<keyword evidence="7 9" id="KW-0975">Bacterial flagellum</keyword>
<keyword evidence="12" id="KW-1185">Reference proteome</keyword>
<comment type="subunit">
    <text evidence="4 9">The basal body constitutes a major portion of the flagellar organelle and consists of four rings (L,P,S, and M) mounted on a central rod.</text>
</comment>
<dbReference type="PROSITE" id="PS51257">
    <property type="entry name" value="PROKAR_LIPOPROTEIN"/>
    <property type="match status" value="1"/>
</dbReference>
<dbReference type="HAMAP" id="MF_00415">
    <property type="entry name" value="FlgH"/>
    <property type="match status" value="1"/>
</dbReference>
<evidence type="ECO:0000256" key="4">
    <source>
        <dbReference type="ARBA" id="ARBA00011439"/>
    </source>
</evidence>
<keyword evidence="6 9" id="KW-0472">Membrane</keyword>
<comment type="subcellular location">
    <subcellularLocation>
        <location evidence="9">Cell outer membrane</location>
        <topology evidence="9">Lipid-anchor</topology>
    </subcellularLocation>
    <subcellularLocation>
        <location evidence="9">Bacterial flagellum basal body</location>
    </subcellularLocation>
    <subcellularLocation>
        <location evidence="2">Membrane</location>
    </subcellularLocation>
</comment>
<keyword evidence="5 9" id="KW-0732">Signal</keyword>
<evidence type="ECO:0000256" key="1">
    <source>
        <dbReference type="ARBA" id="ARBA00002591"/>
    </source>
</evidence>
<comment type="function">
    <text evidence="1 9">Assembles around the rod to form the L-ring and probably protects the motor/basal body from shearing forces during rotation.</text>
</comment>
<sequence>MKCCKNWVLYKLIKLRLLASLLLVMTLSACIAPQSIVTQPVTARPQQDIVTHNNNGSIFQANTAKLLFQEPNARRIGDVVIINIEENLSAVSSANSGADKSGTLALSGKTDLPYMPAFINKMLNASADVTTSNTFAGKGQTNSSNTFRGTIAVTVVDVLANGNLAIGGEKQVAVNGQTSLIRFTGVINPNDIRAGNTISSTRVADARIEQVGQGPIADANTMGWMQRAFMSVWPF</sequence>
<keyword evidence="11" id="KW-0969">Cilium</keyword>
<gene>
    <name evidence="9" type="primary">flgH</name>
    <name evidence="11" type="ORF">GM173_07240</name>
</gene>
<keyword evidence="9" id="KW-0449">Lipoprotein</keyword>
<comment type="caution">
    <text evidence="11">The sequence shown here is derived from an EMBL/GenBank/DDBJ whole genome shotgun (WGS) entry which is preliminary data.</text>
</comment>
<dbReference type="PANTHER" id="PTHR34933">
    <property type="entry name" value="FLAGELLAR L-RING PROTEIN"/>
    <property type="match status" value="1"/>
</dbReference>
<feature type="chain" id="PRO_5047525865" description="Flagellar L-ring protein" evidence="10">
    <location>
        <begin position="32"/>
        <end position="235"/>
    </location>
</feature>
<evidence type="ECO:0000256" key="7">
    <source>
        <dbReference type="ARBA" id="ARBA00023143"/>
    </source>
</evidence>
<evidence type="ECO:0000256" key="2">
    <source>
        <dbReference type="ARBA" id="ARBA00004370"/>
    </source>
</evidence>
<evidence type="ECO:0000256" key="9">
    <source>
        <dbReference type="HAMAP-Rule" id="MF_00415"/>
    </source>
</evidence>
<proteinExistence type="inferred from homology"/>
<evidence type="ECO:0000256" key="8">
    <source>
        <dbReference type="ARBA" id="ARBA00023237"/>
    </source>
</evidence>
<protein>
    <recommendedName>
        <fullName evidence="9">Flagellar L-ring protein</fullName>
    </recommendedName>
    <alternativeName>
        <fullName evidence="9">Basal body L-ring protein</fullName>
    </alternativeName>
</protein>
<evidence type="ECO:0000256" key="10">
    <source>
        <dbReference type="SAM" id="SignalP"/>
    </source>
</evidence>
<evidence type="ECO:0000313" key="11">
    <source>
        <dbReference type="EMBL" id="MBM5571374.1"/>
    </source>
</evidence>
<dbReference type="InterPro" id="IPR000527">
    <property type="entry name" value="Flag_Lring"/>
</dbReference>
<dbReference type="Pfam" id="PF02107">
    <property type="entry name" value="FlgH"/>
    <property type="match status" value="1"/>
</dbReference>
<keyword evidence="11" id="KW-0966">Cell projection</keyword>
<evidence type="ECO:0000256" key="3">
    <source>
        <dbReference type="ARBA" id="ARBA00006929"/>
    </source>
</evidence>
<evidence type="ECO:0000256" key="6">
    <source>
        <dbReference type="ARBA" id="ARBA00023136"/>
    </source>
</evidence>
<dbReference type="PRINTS" id="PR01008">
    <property type="entry name" value="FLGLRINGFLGH"/>
</dbReference>
<keyword evidence="11" id="KW-0282">Flagellum</keyword>
<feature type="signal peptide" evidence="10">
    <location>
        <begin position="1"/>
        <end position="31"/>
    </location>
</feature>
<keyword evidence="8 9" id="KW-0998">Cell outer membrane</keyword>
<name>A0ABS2CB53_9NEIS</name>
<dbReference type="PANTHER" id="PTHR34933:SF3">
    <property type="entry name" value="FLAGELLAR L-RING PROTEIN"/>
    <property type="match status" value="1"/>
</dbReference>
<accession>A0ABS2CB53</accession>
<dbReference type="Proteomes" id="UP001195660">
    <property type="component" value="Unassembled WGS sequence"/>
</dbReference>
<organism evidence="11 12">
    <name type="scientific">Deefgea chitinilytica</name>
    <dbReference type="NCBI Taxonomy" id="570276"/>
    <lineage>
        <taxon>Bacteria</taxon>
        <taxon>Pseudomonadati</taxon>
        <taxon>Pseudomonadota</taxon>
        <taxon>Betaproteobacteria</taxon>
        <taxon>Neisseriales</taxon>
        <taxon>Chitinibacteraceae</taxon>
        <taxon>Deefgea</taxon>
    </lineage>
</organism>
<dbReference type="EMBL" id="WOFE01000002">
    <property type="protein sequence ID" value="MBM5571374.1"/>
    <property type="molecule type" value="Genomic_DNA"/>
</dbReference>